<protein>
    <submittedName>
        <fullName evidence="17">ATPase P</fullName>
    </submittedName>
</protein>
<feature type="transmembrane region" description="Helical" evidence="15">
    <location>
        <begin position="53"/>
        <end position="74"/>
    </location>
</feature>
<dbReference type="InterPro" id="IPR023298">
    <property type="entry name" value="ATPase_P-typ_TM_dom_sf"/>
</dbReference>
<evidence type="ECO:0000256" key="13">
    <source>
        <dbReference type="ARBA" id="ARBA00023065"/>
    </source>
</evidence>
<dbReference type="PANTHER" id="PTHR43520">
    <property type="entry name" value="ATP7, ISOFORM B"/>
    <property type="match status" value="1"/>
</dbReference>
<feature type="transmembrane region" description="Helical" evidence="15">
    <location>
        <begin position="612"/>
        <end position="628"/>
    </location>
</feature>
<reference evidence="17 18" key="1">
    <citation type="submission" date="2017-09" db="EMBL/GenBank/DDBJ databases">
        <title>Complete genome sequence of Verrucomicrobial strain HZ-65, isolated from freshwater.</title>
        <authorList>
            <person name="Choi A."/>
        </authorList>
    </citation>
    <scope>NUCLEOTIDE SEQUENCE [LARGE SCALE GENOMIC DNA]</scope>
    <source>
        <strain evidence="17 18">HZ-65</strain>
    </source>
</reference>
<comment type="subcellular location">
    <subcellularLocation>
        <location evidence="1">Cell membrane</location>
        <topology evidence="1">Multi-pass membrane protein</topology>
    </subcellularLocation>
</comment>
<dbReference type="KEGG" id="vbh:CMV30_03565"/>
<evidence type="ECO:0000256" key="6">
    <source>
        <dbReference type="ARBA" id="ARBA00022692"/>
    </source>
</evidence>
<dbReference type="Gene3D" id="2.70.150.10">
    <property type="entry name" value="Calcium-transporting ATPase, cytoplasmic transduction domain A"/>
    <property type="match status" value="1"/>
</dbReference>
<evidence type="ECO:0000256" key="5">
    <source>
        <dbReference type="ARBA" id="ARBA00022553"/>
    </source>
</evidence>
<dbReference type="GO" id="GO:0055070">
    <property type="term" value="P:copper ion homeostasis"/>
    <property type="evidence" value="ECO:0007669"/>
    <property type="project" value="TreeGrafter"/>
</dbReference>
<keyword evidence="18" id="KW-1185">Reference proteome</keyword>
<accession>A0A290Q487</accession>
<evidence type="ECO:0000256" key="1">
    <source>
        <dbReference type="ARBA" id="ARBA00004651"/>
    </source>
</evidence>
<evidence type="ECO:0000256" key="2">
    <source>
        <dbReference type="ARBA" id="ARBA00006024"/>
    </source>
</evidence>
<keyword evidence="3" id="KW-0813">Transport</keyword>
<dbReference type="SUPFAM" id="SSF56784">
    <property type="entry name" value="HAD-like"/>
    <property type="match status" value="1"/>
</dbReference>
<dbReference type="GO" id="GO:0005507">
    <property type="term" value="F:copper ion binding"/>
    <property type="evidence" value="ECO:0007669"/>
    <property type="project" value="TreeGrafter"/>
</dbReference>
<dbReference type="Pfam" id="PF00122">
    <property type="entry name" value="E1-E2_ATPase"/>
    <property type="match status" value="1"/>
</dbReference>
<dbReference type="PANTHER" id="PTHR43520:SF5">
    <property type="entry name" value="CATION-TRANSPORTING P-TYPE ATPASE-RELATED"/>
    <property type="match status" value="1"/>
</dbReference>
<dbReference type="AlphaFoldDB" id="A0A290Q487"/>
<keyword evidence="6 15" id="KW-0812">Transmembrane</keyword>
<evidence type="ECO:0000256" key="8">
    <source>
        <dbReference type="ARBA" id="ARBA00022741"/>
    </source>
</evidence>
<evidence type="ECO:0000256" key="15">
    <source>
        <dbReference type="RuleBase" id="RU362081"/>
    </source>
</evidence>
<keyword evidence="5" id="KW-0597">Phosphoprotein</keyword>
<evidence type="ECO:0000259" key="16">
    <source>
        <dbReference type="Pfam" id="PF00122"/>
    </source>
</evidence>
<dbReference type="NCBIfam" id="TIGR01525">
    <property type="entry name" value="ATPase-IB_hvy"/>
    <property type="match status" value="1"/>
</dbReference>
<keyword evidence="13" id="KW-0406">Ion transport</keyword>
<feature type="transmembrane region" description="Helical" evidence="15">
    <location>
        <begin position="297"/>
        <end position="322"/>
    </location>
</feature>
<feature type="transmembrane region" description="Helical" evidence="15">
    <location>
        <begin position="269"/>
        <end position="291"/>
    </location>
</feature>
<proteinExistence type="inferred from homology"/>
<evidence type="ECO:0000256" key="14">
    <source>
        <dbReference type="ARBA" id="ARBA00023136"/>
    </source>
</evidence>
<dbReference type="InterPro" id="IPR023299">
    <property type="entry name" value="ATPase_P-typ_cyto_dom_N"/>
</dbReference>
<evidence type="ECO:0000256" key="9">
    <source>
        <dbReference type="ARBA" id="ARBA00022840"/>
    </source>
</evidence>
<keyword evidence="12 15" id="KW-1133">Transmembrane helix</keyword>
<keyword evidence="10" id="KW-0460">Magnesium</keyword>
<dbReference type="InterPro" id="IPR023214">
    <property type="entry name" value="HAD_sf"/>
</dbReference>
<feature type="transmembrane region" description="Helical" evidence="15">
    <location>
        <begin position="28"/>
        <end position="47"/>
    </location>
</feature>
<sequence length="658" mass="69234">MSNAAEIIDVEPGLQADQRLLDRGWLKIGAGLAVAAQAMVFSLAVNLSEVDNAWAYGVVHGILIFAALGSLYFLGGDLVRSAWEAARARRISIDLLFLVTLAGALSGSLIGTFTKAGSVYYEVVAVLIVVHTAGKMLGARSRVSALRAVDRTREVFEVCAVVGADGLVVERSVRELTGGESVRVAPGAAIAVDGEIVSGRGYVQETSMTGEWQPVSRGPGERVLAGTFSVDGSFEIRADAGERRLDGILSAVERARVAPSRLQAQADRLMAWFLPLVVGVSAGTFAGWWFYAPWERALFNAMAVLLVACPCAMGLATPVAVWGGLARLAKLGLVARTGDFLEALGRVDHVCLDKTGTLSMEAREVKAWRVEPGFVAKEAWLRAAVAAVEEGLAHPVAAALRAEGSASGEAVVRVVERRIVPGAGVVARVSETEGAMMEVAVGELALLGREVGVGAGEDGKRADVLGKNVWVFVDGRIAARVELSERWREGMGEALAGLRALEVEAEVLSGDPEAERALRGLAEVTVRGGMTPQAKQTRVEELVRAGRCVAFFGDGVNDASAMSAAEVSVAMRGGSELARASAMAVFAGEDWRFLPHAIRVARATRKGIRGNLWFASVYNIIGMGLAAGGVLHPVAAALLMVGSSVWVSVRAMRSSGVE</sequence>
<dbReference type="PRINTS" id="PR00119">
    <property type="entry name" value="CATATPASE"/>
</dbReference>
<keyword evidence="14 15" id="KW-0472">Membrane</keyword>
<dbReference type="RefSeq" id="WP_096054739.1">
    <property type="nucleotide sequence ID" value="NZ_CP023344.1"/>
</dbReference>
<evidence type="ECO:0000313" key="18">
    <source>
        <dbReference type="Proteomes" id="UP000217265"/>
    </source>
</evidence>
<dbReference type="InterPro" id="IPR027256">
    <property type="entry name" value="P-typ_ATPase_IB"/>
</dbReference>
<evidence type="ECO:0000256" key="12">
    <source>
        <dbReference type="ARBA" id="ARBA00022989"/>
    </source>
</evidence>
<evidence type="ECO:0000256" key="4">
    <source>
        <dbReference type="ARBA" id="ARBA00022475"/>
    </source>
</evidence>
<dbReference type="NCBIfam" id="TIGR01494">
    <property type="entry name" value="ATPase_P-type"/>
    <property type="match status" value="2"/>
</dbReference>
<organism evidence="17 18">
    <name type="scientific">Nibricoccus aquaticus</name>
    <dbReference type="NCBI Taxonomy" id="2576891"/>
    <lineage>
        <taxon>Bacteria</taxon>
        <taxon>Pseudomonadati</taxon>
        <taxon>Verrucomicrobiota</taxon>
        <taxon>Opitutia</taxon>
        <taxon>Opitutales</taxon>
        <taxon>Opitutaceae</taxon>
        <taxon>Nibricoccus</taxon>
    </lineage>
</organism>
<evidence type="ECO:0000256" key="3">
    <source>
        <dbReference type="ARBA" id="ARBA00022448"/>
    </source>
</evidence>
<evidence type="ECO:0000256" key="10">
    <source>
        <dbReference type="ARBA" id="ARBA00022842"/>
    </source>
</evidence>
<evidence type="ECO:0000256" key="11">
    <source>
        <dbReference type="ARBA" id="ARBA00022967"/>
    </source>
</evidence>
<evidence type="ECO:0000313" key="17">
    <source>
        <dbReference type="EMBL" id="ATC63107.1"/>
    </source>
</evidence>
<dbReference type="InterPro" id="IPR001757">
    <property type="entry name" value="P_typ_ATPase"/>
</dbReference>
<gene>
    <name evidence="17" type="ORF">CMV30_03565</name>
</gene>
<dbReference type="Gene3D" id="3.40.1110.10">
    <property type="entry name" value="Calcium-transporting ATPase, cytoplasmic domain N"/>
    <property type="match status" value="1"/>
</dbReference>
<feature type="transmembrane region" description="Helical" evidence="15">
    <location>
        <begin position="95"/>
        <end position="113"/>
    </location>
</feature>
<dbReference type="GO" id="GO:0043682">
    <property type="term" value="F:P-type divalent copper transporter activity"/>
    <property type="evidence" value="ECO:0007669"/>
    <property type="project" value="TreeGrafter"/>
</dbReference>
<dbReference type="SUPFAM" id="SSF81665">
    <property type="entry name" value="Calcium ATPase, transmembrane domain M"/>
    <property type="match status" value="1"/>
</dbReference>
<keyword evidence="7 15" id="KW-0479">Metal-binding</keyword>
<dbReference type="GO" id="GO:0005524">
    <property type="term" value="F:ATP binding"/>
    <property type="evidence" value="ECO:0007669"/>
    <property type="project" value="UniProtKB-UniRule"/>
</dbReference>
<dbReference type="GO" id="GO:0005886">
    <property type="term" value="C:plasma membrane"/>
    <property type="evidence" value="ECO:0007669"/>
    <property type="project" value="UniProtKB-SubCell"/>
</dbReference>
<dbReference type="GO" id="GO:0016887">
    <property type="term" value="F:ATP hydrolysis activity"/>
    <property type="evidence" value="ECO:0007669"/>
    <property type="project" value="InterPro"/>
</dbReference>
<feature type="domain" description="P-type ATPase A" evidence="16">
    <location>
        <begin position="161"/>
        <end position="240"/>
    </location>
</feature>
<name>A0A290Q487_9BACT</name>
<dbReference type="EMBL" id="CP023344">
    <property type="protein sequence ID" value="ATC63107.1"/>
    <property type="molecule type" value="Genomic_DNA"/>
</dbReference>
<dbReference type="SUPFAM" id="SSF81653">
    <property type="entry name" value="Calcium ATPase, transduction domain A"/>
    <property type="match status" value="1"/>
</dbReference>
<evidence type="ECO:0000256" key="7">
    <source>
        <dbReference type="ARBA" id="ARBA00022723"/>
    </source>
</evidence>
<dbReference type="InterPro" id="IPR036412">
    <property type="entry name" value="HAD-like_sf"/>
</dbReference>
<keyword evidence="8 15" id="KW-0547">Nucleotide-binding</keyword>
<dbReference type="OrthoDB" id="199028at2"/>
<dbReference type="Proteomes" id="UP000217265">
    <property type="component" value="Chromosome"/>
</dbReference>
<dbReference type="Pfam" id="PF00702">
    <property type="entry name" value="Hydrolase"/>
    <property type="match status" value="1"/>
</dbReference>
<dbReference type="PROSITE" id="PS01229">
    <property type="entry name" value="COF_2"/>
    <property type="match status" value="1"/>
</dbReference>
<keyword evidence="11" id="KW-1278">Translocase</keyword>
<feature type="transmembrane region" description="Helical" evidence="15">
    <location>
        <begin position="119"/>
        <end position="137"/>
    </location>
</feature>
<dbReference type="Gene3D" id="3.40.50.1000">
    <property type="entry name" value="HAD superfamily/HAD-like"/>
    <property type="match status" value="1"/>
</dbReference>
<keyword evidence="9 15" id="KW-0067">ATP-binding</keyword>
<dbReference type="InterPro" id="IPR008250">
    <property type="entry name" value="ATPase_P-typ_transduc_dom_A_sf"/>
</dbReference>
<dbReference type="InterPro" id="IPR059000">
    <property type="entry name" value="ATPase_P-type_domA"/>
</dbReference>
<comment type="similarity">
    <text evidence="2 15">Belongs to the cation transport ATPase (P-type) (TC 3.A.3) family. Type IB subfamily.</text>
</comment>
<keyword evidence="4 15" id="KW-1003">Cell membrane</keyword>